<sequence length="117" mass="13185">MMLRLIGIGTVFALVAVSYSLLLTKGALDTERLHHAATALERDQWKTAAEAYRKDAEAQAENARLCLDRETKAARDAAERTSIVKQARPRARTVEEKAKVVDDETRRRAVERLNRPL</sequence>
<organism evidence="1 2">
    <name type="scientific">Desulfovibrio piger ATCC 29098</name>
    <dbReference type="NCBI Taxonomy" id="411464"/>
    <lineage>
        <taxon>Bacteria</taxon>
        <taxon>Pseudomonadati</taxon>
        <taxon>Thermodesulfobacteriota</taxon>
        <taxon>Desulfovibrionia</taxon>
        <taxon>Desulfovibrionales</taxon>
        <taxon>Desulfovibrionaceae</taxon>
        <taxon>Desulfovibrio</taxon>
    </lineage>
</organism>
<dbReference type="EMBL" id="ABXU01000045">
    <property type="protein sequence ID" value="EEB33459.1"/>
    <property type="molecule type" value="Genomic_DNA"/>
</dbReference>
<protein>
    <submittedName>
        <fullName evidence="1">Uncharacterized protein</fullName>
    </submittedName>
</protein>
<reference evidence="1 2" key="1">
    <citation type="submission" date="2008-10" db="EMBL/GenBank/DDBJ databases">
        <title>Draft genome sequence of Desulvovibrio piger (ATCC 29098).</title>
        <authorList>
            <person name="Sudarsanam P."/>
            <person name="Ley R."/>
            <person name="Guruge J."/>
            <person name="Turnbaugh P.J."/>
            <person name="Mahowald M."/>
            <person name="Liep D."/>
            <person name="Gordon J."/>
        </authorList>
    </citation>
    <scope>NUCLEOTIDE SEQUENCE [LARGE SCALE GENOMIC DNA]</scope>
    <source>
        <strain evidence="1 2">ATCC 29098</strain>
    </source>
</reference>
<dbReference type="HOGENOM" id="CLU_168080_0_0_7"/>
<dbReference type="eggNOG" id="ENOG50318CP">
    <property type="taxonomic scope" value="Bacteria"/>
</dbReference>
<evidence type="ECO:0000313" key="2">
    <source>
        <dbReference type="Proteomes" id="UP000003676"/>
    </source>
</evidence>
<reference evidence="1 2" key="2">
    <citation type="submission" date="2008-10" db="EMBL/GenBank/DDBJ databases">
        <authorList>
            <person name="Fulton L."/>
            <person name="Clifton S."/>
            <person name="Fulton B."/>
            <person name="Xu J."/>
            <person name="Minx P."/>
            <person name="Pepin K.H."/>
            <person name="Johnson M."/>
            <person name="Bhonagiri V."/>
            <person name="Nash W.E."/>
            <person name="Mardis E.R."/>
            <person name="Wilson R.K."/>
        </authorList>
    </citation>
    <scope>NUCLEOTIDE SEQUENCE [LARGE SCALE GENOMIC DNA]</scope>
    <source>
        <strain evidence="1 2">ATCC 29098</strain>
    </source>
</reference>
<dbReference type="AlphaFoldDB" id="B6WU84"/>
<evidence type="ECO:0000313" key="1">
    <source>
        <dbReference type="EMBL" id="EEB33459.1"/>
    </source>
</evidence>
<dbReference type="RefSeq" id="WP_006006583.1">
    <property type="nucleotide sequence ID" value="NZ_DS996358.1"/>
</dbReference>
<dbReference type="Proteomes" id="UP000003676">
    <property type="component" value="Unassembled WGS sequence"/>
</dbReference>
<name>B6WU84_9BACT</name>
<comment type="caution">
    <text evidence="1">The sequence shown here is derived from an EMBL/GenBank/DDBJ whole genome shotgun (WGS) entry which is preliminary data.</text>
</comment>
<dbReference type="STRING" id="901.DESPIGER_0441"/>
<gene>
    <name evidence="1" type="ORF">DESPIG_01642</name>
</gene>
<accession>B6WU84</accession>
<proteinExistence type="predicted"/>